<dbReference type="InterPro" id="IPR043502">
    <property type="entry name" value="DNA/RNA_pol_sf"/>
</dbReference>
<organism evidence="1 2">
    <name type="scientific">Punica granatum</name>
    <name type="common">Pomegranate</name>
    <dbReference type="NCBI Taxonomy" id="22663"/>
    <lineage>
        <taxon>Eukaryota</taxon>
        <taxon>Viridiplantae</taxon>
        <taxon>Streptophyta</taxon>
        <taxon>Embryophyta</taxon>
        <taxon>Tracheophyta</taxon>
        <taxon>Spermatophyta</taxon>
        <taxon>Magnoliopsida</taxon>
        <taxon>eudicotyledons</taxon>
        <taxon>Gunneridae</taxon>
        <taxon>Pentapetalae</taxon>
        <taxon>rosids</taxon>
        <taxon>malvids</taxon>
        <taxon>Myrtales</taxon>
        <taxon>Lythraceae</taxon>
        <taxon>Punica</taxon>
    </lineage>
</organism>
<sequence length="264" mass="30448">MHASHMLLGRPWQFDRQAIRDGYKNRYSFVKDGRKVTLVPSTPNQYEDQLRIKRSICEKSEEFGDVFSEELPKGLPVVRGIEHQIDFVPGAAIPNRPAYRSNPEETKELQRQVDELLAKGHVCGSGVVGTKERWFLAHCVLQALKHEQLYANLKKCTFCMDRVVFLGFVVSSRGIQVDEDKMKAIKDWPMPKSVTEVSIRERILLKSGGMMRIVGMTMRLMHTSLEVGFMKRELMHKILEVCMFRVGQSHGQRPNKSNKLWRDC</sequence>
<dbReference type="Gene3D" id="3.30.70.270">
    <property type="match status" value="1"/>
</dbReference>
<dbReference type="Gene3D" id="3.10.10.10">
    <property type="entry name" value="HIV Type 1 Reverse Transcriptase, subunit A, domain 1"/>
    <property type="match status" value="1"/>
</dbReference>
<keyword evidence="2" id="KW-1185">Reference proteome</keyword>
<reference evidence="1 2" key="1">
    <citation type="submission" date="2017-11" db="EMBL/GenBank/DDBJ databases">
        <title>De-novo sequencing of pomegranate (Punica granatum L.) genome.</title>
        <authorList>
            <person name="Akparov Z."/>
            <person name="Amiraslanov A."/>
            <person name="Hajiyeva S."/>
            <person name="Abbasov M."/>
            <person name="Kaur K."/>
            <person name="Hamwieh A."/>
            <person name="Solovyev V."/>
            <person name="Salamov A."/>
            <person name="Braich B."/>
            <person name="Kosarev P."/>
            <person name="Mahmoud A."/>
            <person name="Hajiyev E."/>
            <person name="Babayeva S."/>
            <person name="Izzatullayeva V."/>
            <person name="Mammadov A."/>
            <person name="Mammadov A."/>
            <person name="Sharifova S."/>
            <person name="Ojaghi J."/>
            <person name="Eynullazada K."/>
            <person name="Bayramov B."/>
            <person name="Abdulazimova A."/>
            <person name="Shahmuradov I."/>
        </authorList>
    </citation>
    <scope>NUCLEOTIDE SEQUENCE [LARGE SCALE GENOMIC DNA]</scope>
    <source>
        <strain evidence="2">cv. AG2017</strain>
        <tissue evidence="1">Leaf</tissue>
    </source>
</reference>
<name>A0A2I0IRV0_PUNGR</name>
<dbReference type="STRING" id="22663.A0A2I0IRV0"/>
<evidence type="ECO:0000313" key="1">
    <source>
        <dbReference type="EMBL" id="PKI46714.1"/>
    </source>
</evidence>
<evidence type="ECO:0000313" key="2">
    <source>
        <dbReference type="Proteomes" id="UP000233551"/>
    </source>
</evidence>
<evidence type="ECO:0008006" key="3">
    <source>
        <dbReference type="Google" id="ProtNLM"/>
    </source>
</evidence>
<dbReference type="SUPFAM" id="SSF56672">
    <property type="entry name" value="DNA/RNA polymerases"/>
    <property type="match status" value="1"/>
</dbReference>
<comment type="caution">
    <text evidence="1">The sequence shown here is derived from an EMBL/GenBank/DDBJ whole genome shotgun (WGS) entry which is preliminary data.</text>
</comment>
<dbReference type="PANTHER" id="PTHR35046:SF9">
    <property type="entry name" value="RNA-DIRECTED DNA POLYMERASE"/>
    <property type="match status" value="1"/>
</dbReference>
<proteinExistence type="predicted"/>
<dbReference type="AlphaFoldDB" id="A0A2I0IRV0"/>
<dbReference type="EMBL" id="PGOL01002594">
    <property type="protein sequence ID" value="PKI46714.1"/>
    <property type="molecule type" value="Genomic_DNA"/>
</dbReference>
<dbReference type="InterPro" id="IPR043128">
    <property type="entry name" value="Rev_trsase/Diguanyl_cyclase"/>
</dbReference>
<protein>
    <recommendedName>
        <fullName evidence="3">Reverse transcriptase domain-containing protein</fullName>
    </recommendedName>
</protein>
<dbReference type="PANTHER" id="PTHR35046">
    <property type="entry name" value="ZINC KNUCKLE (CCHC-TYPE) FAMILY PROTEIN"/>
    <property type="match status" value="1"/>
</dbReference>
<gene>
    <name evidence="1" type="ORF">CRG98_032890</name>
</gene>
<accession>A0A2I0IRV0</accession>
<dbReference type="Proteomes" id="UP000233551">
    <property type="component" value="Unassembled WGS sequence"/>
</dbReference>